<name>A0AAD7BFZ8_9AGAR</name>
<evidence type="ECO:0000256" key="2">
    <source>
        <dbReference type="SAM" id="Phobius"/>
    </source>
</evidence>
<feature type="transmembrane region" description="Helical" evidence="2">
    <location>
        <begin position="218"/>
        <end position="251"/>
    </location>
</feature>
<protein>
    <submittedName>
        <fullName evidence="3">Uncharacterized protein</fullName>
    </submittedName>
</protein>
<sequence>MTDLFRSNATDFQLPLHPSCFGDSSNTSSICQVPSAAMVTFLNITNVSSYIDVYCNNPPADSCAFGYCPNPDVASPAVRYSTYFTSVVSAILTLYSPDEVISSFYAQLLNVYSLVAAAIIAIAEHNLTKLHSVVVLTLAASPLSIYLVFYVFRELLGKQTRLQAVFGPGQYVNRALVLLMVPMWISVLVFTSLPTITWQFQQAACDSVVANNHIDSLFFLPFIVFFVVFPEIGAIIIGSLVIMWAVAIFRLRKVIWAKKNKWFPIGRLWRKVVNQYPFIQFYSVIAVPSAFWMFNVETGIITLSPREAFQATYGQLLAIFVTIPPFISLCMLIPDLGRWFADLTWVRLITGRNLKPYLSKRRKGSDQSGQGSPSILPMQDDSEAAIDKVGLLAEKRRGDLEGLPAGVERIELPNLSYSRS</sequence>
<keyword evidence="2" id="KW-1133">Transmembrane helix</keyword>
<evidence type="ECO:0000313" key="3">
    <source>
        <dbReference type="EMBL" id="KAJ7619503.1"/>
    </source>
</evidence>
<feature type="transmembrane region" description="Helical" evidence="2">
    <location>
        <begin position="104"/>
        <end position="123"/>
    </location>
</feature>
<feature type="transmembrane region" description="Helical" evidence="2">
    <location>
        <begin position="313"/>
        <end position="333"/>
    </location>
</feature>
<feature type="transmembrane region" description="Helical" evidence="2">
    <location>
        <begin position="176"/>
        <end position="198"/>
    </location>
</feature>
<keyword evidence="4" id="KW-1185">Reference proteome</keyword>
<organism evidence="3 4">
    <name type="scientific">Roridomyces roridus</name>
    <dbReference type="NCBI Taxonomy" id="1738132"/>
    <lineage>
        <taxon>Eukaryota</taxon>
        <taxon>Fungi</taxon>
        <taxon>Dikarya</taxon>
        <taxon>Basidiomycota</taxon>
        <taxon>Agaricomycotina</taxon>
        <taxon>Agaricomycetes</taxon>
        <taxon>Agaricomycetidae</taxon>
        <taxon>Agaricales</taxon>
        <taxon>Marasmiineae</taxon>
        <taxon>Mycenaceae</taxon>
        <taxon>Roridomyces</taxon>
    </lineage>
</organism>
<comment type="caution">
    <text evidence="3">The sequence shown here is derived from an EMBL/GenBank/DDBJ whole genome shotgun (WGS) entry which is preliminary data.</text>
</comment>
<dbReference type="Proteomes" id="UP001221142">
    <property type="component" value="Unassembled WGS sequence"/>
</dbReference>
<accession>A0AAD7BFZ8</accession>
<gene>
    <name evidence="3" type="ORF">FB45DRAFT_799946</name>
</gene>
<evidence type="ECO:0000313" key="4">
    <source>
        <dbReference type="Proteomes" id="UP001221142"/>
    </source>
</evidence>
<evidence type="ECO:0000256" key="1">
    <source>
        <dbReference type="SAM" id="MobiDB-lite"/>
    </source>
</evidence>
<reference evidence="3" key="1">
    <citation type="submission" date="2023-03" db="EMBL/GenBank/DDBJ databases">
        <title>Massive genome expansion in bonnet fungi (Mycena s.s.) driven by repeated elements and novel gene families across ecological guilds.</title>
        <authorList>
            <consortium name="Lawrence Berkeley National Laboratory"/>
            <person name="Harder C.B."/>
            <person name="Miyauchi S."/>
            <person name="Viragh M."/>
            <person name="Kuo A."/>
            <person name="Thoen E."/>
            <person name="Andreopoulos B."/>
            <person name="Lu D."/>
            <person name="Skrede I."/>
            <person name="Drula E."/>
            <person name="Henrissat B."/>
            <person name="Morin E."/>
            <person name="Kohler A."/>
            <person name="Barry K."/>
            <person name="LaButti K."/>
            <person name="Morin E."/>
            <person name="Salamov A."/>
            <person name="Lipzen A."/>
            <person name="Mereny Z."/>
            <person name="Hegedus B."/>
            <person name="Baldrian P."/>
            <person name="Stursova M."/>
            <person name="Weitz H."/>
            <person name="Taylor A."/>
            <person name="Grigoriev I.V."/>
            <person name="Nagy L.G."/>
            <person name="Martin F."/>
            <person name="Kauserud H."/>
        </authorList>
    </citation>
    <scope>NUCLEOTIDE SEQUENCE</scope>
    <source>
        <strain evidence="3">9284</strain>
    </source>
</reference>
<keyword evidence="2" id="KW-0472">Membrane</keyword>
<dbReference type="AlphaFoldDB" id="A0AAD7BFZ8"/>
<dbReference type="EMBL" id="JARKIF010000018">
    <property type="protein sequence ID" value="KAJ7619503.1"/>
    <property type="molecule type" value="Genomic_DNA"/>
</dbReference>
<feature type="transmembrane region" description="Helical" evidence="2">
    <location>
        <begin position="272"/>
        <end position="293"/>
    </location>
</feature>
<proteinExistence type="predicted"/>
<keyword evidence="2" id="KW-0812">Transmembrane</keyword>
<feature type="transmembrane region" description="Helical" evidence="2">
    <location>
        <begin position="129"/>
        <end position="152"/>
    </location>
</feature>
<feature type="region of interest" description="Disordered" evidence="1">
    <location>
        <begin position="359"/>
        <end position="381"/>
    </location>
</feature>